<accession>A0ABQ8HGM9</accession>
<comment type="caution">
    <text evidence="2">The sequence shown here is derived from an EMBL/GenBank/DDBJ whole genome shotgun (WGS) entry which is preliminary data.</text>
</comment>
<proteinExistence type="predicted"/>
<reference evidence="2 3" key="1">
    <citation type="submission" date="2021-02" db="EMBL/GenBank/DDBJ databases">
        <title>Plant Genome Project.</title>
        <authorList>
            <person name="Zhang R.-G."/>
        </authorList>
    </citation>
    <scope>NUCLEOTIDE SEQUENCE [LARGE SCALE GENOMIC DNA]</scope>
    <source>
        <tissue evidence="2">Leaves</tissue>
    </source>
</reference>
<feature type="compositionally biased region" description="Polar residues" evidence="1">
    <location>
        <begin position="1"/>
        <end position="13"/>
    </location>
</feature>
<gene>
    <name evidence="2" type="ORF">JRO89_XS11G0218300</name>
</gene>
<feature type="region of interest" description="Disordered" evidence="1">
    <location>
        <begin position="1"/>
        <end position="37"/>
    </location>
</feature>
<name>A0ABQ8HGM9_9ROSI</name>
<evidence type="ECO:0000313" key="2">
    <source>
        <dbReference type="EMBL" id="KAH7557772.1"/>
    </source>
</evidence>
<protein>
    <submittedName>
        <fullName evidence="2">Uncharacterized protein</fullName>
    </submittedName>
</protein>
<dbReference type="InterPro" id="IPR014710">
    <property type="entry name" value="RmlC-like_jellyroll"/>
</dbReference>
<feature type="compositionally biased region" description="Basic and acidic residues" evidence="1">
    <location>
        <begin position="14"/>
        <end position="37"/>
    </location>
</feature>
<organism evidence="2 3">
    <name type="scientific">Xanthoceras sorbifolium</name>
    <dbReference type="NCBI Taxonomy" id="99658"/>
    <lineage>
        <taxon>Eukaryota</taxon>
        <taxon>Viridiplantae</taxon>
        <taxon>Streptophyta</taxon>
        <taxon>Embryophyta</taxon>
        <taxon>Tracheophyta</taxon>
        <taxon>Spermatophyta</taxon>
        <taxon>Magnoliopsida</taxon>
        <taxon>eudicotyledons</taxon>
        <taxon>Gunneridae</taxon>
        <taxon>Pentapetalae</taxon>
        <taxon>rosids</taxon>
        <taxon>malvids</taxon>
        <taxon>Sapindales</taxon>
        <taxon>Sapindaceae</taxon>
        <taxon>Xanthoceroideae</taxon>
        <taxon>Xanthoceras</taxon>
    </lineage>
</organism>
<dbReference type="Gene3D" id="2.60.120.10">
    <property type="entry name" value="Jelly Rolls"/>
    <property type="match status" value="1"/>
</dbReference>
<evidence type="ECO:0000313" key="3">
    <source>
        <dbReference type="Proteomes" id="UP000827721"/>
    </source>
</evidence>
<sequence length="131" mass="14909">MKPHKSITSSSKTNLKEFKREEHETPSAPSSEDKGEIERELAEVTFEDLQEALCDGSYFVDHHWSSVDPYSSNLPISTRTISAVTRVEGLALMFEDLTVVLIEHSKALFIQSYRRTKMMLCSIRNITNNTV</sequence>
<dbReference type="Proteomes" id="UP000827721">
    <property type="component" value="Unassembled WGS sequence"/>
</dbReference>
<evidence type="ECO:0000256" key="1">
    <source>
        <dbReference type="SAM" id="MobiDB-lite"/>
    </source>
</evidence>
<keyword evidence="3" id="KW-1185">Reference proteome</keyword>
<dbReference type="EMBL" id="JAFEMO010000011">
    <property type="protein sequence ID" value="KAH7557772.1"/>
    <property type="molecule type" value="Genomic_DNA"/>
</dbReference>